<keyword evidence="2" id="KW-1185">Reference proteome</keyword>
<organism evidence="1 2">
    <name type="scientific">Lyngbya confervoides BDU141951</name>
    <dbReference type="NCBI Taxonomy" id="1574623"/>
    <lineage>
        <taxon>Bacteria</taxon>
        <taxon>Bacillati</taxon>
        <taxon>Cyanobacteriota</taxon>
        <taxon>Cyanophyceae</taxon>
        <taxon>Oscillatoriophycideae</taxon>
        <taxon>Oscillatoriales</taxon>
        <taxon>Microcoleaceae</taxon>
        <taxon>Lyngbya</taxon>
    </lineage>
</organism>
<dbReference type="Proteomes" id="UP000031561">
    <property type="component" value="Unassembled WGS sequence"/>
</dbReference>
<reference evidence="1 2" key="1">
    <citation type="journal article" date="2015" name="Genome Announc.">
        <title>Draft Genome Sequence of Filamentous Marine Cyanobacterium Lyngbya confervoides Strain BDU141951.</title>
        <authorList>
            <person name="Chandrababunaidu M.M."/>
            <person name="Sen D."/>
            <person name="Tripathy S."/>
        </authorList>
    </citation>
    <scope>NUCLEOTIDE SEQUENCE [LARGE SCALE GENOMIC DNA]</scope>
    <source>
        <strain evidence="1 2">BDU141951</strain>
    </source>
</reference>
<gene>
    <name evidence="1" type="ORF">QQ91_0018175</name>
</gene>
<dbReference type="AlphaFoldDB" id="A0ABD4T7J6"/>
<comment type="caution">
    <text evidence="1">The sequence shown here is derived from an EMBL/GenBank/DDBJ whole genome shotgun (WGS) entry which is preliminary data.</text>
</comment>
<evidence type="ECO:0008006" key="3">
    <source>
        <dbReference type="Google" id="ProtNLM"/>
    </source>
</evidence>
<evidence type="ECO:0000313" key="1">
    <source>
        <dbReference type="EMBL" id="MCM1984752.1"/>
    </source>
</evidence>
<dbReference type="RefSeq" id="WP_166276980.1">
    <property type="nucleotide sequence ID" value="NZ_JTHE03000104.1"/>
</dbReference>
<evidence type="ECO:0000313" key="2">
    <source>
        <dbReference type="Proteomes" id="UP000031561"/>
    </source>
</evidence>
<sequence>MTKTFQPQGRSVAQSLAIQSQIHLPGTVGRILSQIRSIEQIAPLFAEAGLVRAVDRPNPLNLRVAGISTQSSVKKTLGGYLYVSVASRLDVAIDNNAVSTTGQDSTCELDDINFEDQSKRLQLIGIRQAYEIADAALKSGEPYNLILLDCPLTLERSMVPQRSARSGEFGDSFEQTFQTISAFWKAHRHKLIPWNPQGTAVLGLTSKRYGAIVQVAQQDLRTTVGHQQILPTERVDQDRLKQLDDISHSMAGIGERRFVYGIVGSYTRTVAFQMNIQTPRMEPSDVVDLGVLGLHFRAGQNTAPRLMQLIGNAPDWNTALLDRVCGQVMALMVVGGQDAMPLPIQLAAREQKGLSNFLDYYSRSIVEALKQREVEDIWLSGLDEE</sequence>
<dbReference type="EMBL" id="JTHE03000104">
    <property type="protein sequence ID" value="MCM1984752.1"/>
    <property type="molecule type" value="Genomic_DNA"/>
</dbReference>
<name>A0ABD4T7J6_9CYAN</name>
<proteinExistence type="predicted"/>
<protein>
    <recommendedName>
        <fullName evidence="3">NurA domain-containing protein</fullName>
    </recommendedName>
</protein>
<accession>A0ABD4T7J6</accession>